<feature type="compositionally biased region" description="Basic residues" evidence="3">
    <location>
        <begin position="160"/>
        <end position="171"/>
    </location>
</feature>
<feature type="compositionally biased region" description="Basic and acidic residues" evidence="3">
    <location>
        <begin position="146"/>
        <end position="159"/>
    </location>
</feature>
<organism evidence="4 5">
    <name type="scientific">Acanthoscelides obtectus</name>
    <name type="common">Bean weevil</name>
    <name type="synonym">Bruchus obtectus</name>
    <dbReference type="NCBI Taxonomy" id="200917"/>
    <lineage>
        <taxon>Eukaryota</taxon>
        <taxon>Metazoa</taxon>
        <taxon>Ecdysozoa</taxon>
        <taxon>Arthropoda</taxon>
        <taxon>Hexapoda</taxon>
        <taxon>Insecta</taxon>
        <taxon>Pterygota</taxon>
        <taxon>Neoptera</taxon>
        <taxon>Endopterygota</taxon>
        <taxon>Coleoptera</taxon>
        <taxon>Polyphaga</taxon>
        <taxon>Cucujiformia</taxon>
        <taxon>Chrysomeloidea</taxon>
        <taxon>Chrysomelidae</taxon>
        <taxon>Bruchinae</taxon>
        <taxon>Bruchini</taxon>
        <taxon>Acanthoscelides</taxon>
    </lineage>
</organism>
<name>A0A9P0LE09_ACAOB</name>
<dbReference type="EMBL" id="CAKOFQ010007089">
    <property type="protein sequence ID" value="CAH1990494.1"/>
    <property type="molecule type" value="Genomic_DNA"/>
</dbReference>
<keyword evidence="2" id="KW-0677">Repeat</keyword>
<feature type="compositionally biased region" description="Basic and acidic residues" evidence="3">
    <location>
        <begin position="363"/>
        <end position="375"/>
    </location>
</feature>
<feature type="region of interest" description="Disordered" evidence="3">
    <location>
        <begin position="146"/>
        <end position="179"/>
    </location>
</feature>
<accession>A0A9P0LE09</accession>
<dbReference type="PROSITE" id="PS51450">
    <property type="entry name" value="LRR"/>
    <property type="match status" value="3"/>
</dbReference>
<dbReference type="Gene3D" id="3.80.10.10">
    <property type="entry name" value="Ribonuclease Inhibitor"/>
    <property type="match status" value="1"/>
</dbReference>
<dbReference type="PANTHER" id="PTHR48051:SF35">
    <property type="entry name" value="LEUCINE-RICH REPEAT-CONTAINING PROTEIN 27"/>
    <property type="match status" value="1"/>
</dbReference>
<reference evidence="4" key="1">
    <citation type="submission" date="2022-03" db="EMBL/GenBank/DDBJ databases">
        <authorList>
            <person name="Sayadi A."/>
        </authorList>
    </citation>
    <scope>NUCLEOTIDE SEQUENCE</scope>
</reference>
<dbReference type="SUPFAM" id="SSF52058">
    <property type="entry name" value="L domain-like"/>
    <property type="match status" value="1"/>
</dbReference>
<dbReference type="GO" id="GO:0005737">
    <property type="term" value="C:cytoplasm"/>
    <property type="evidence" value="ECO:0007669"/>
    <property type="project" value="TreeGrafter"/>
</dbReference>
<sequence>MSHLDLVSDHSKEKLVALPRDLLDMPNLKMLFLEGNFLTELPPSLFQKLPKLMWLDLRNNVLESIPPTIAYHQCLENLLLTNNNLRALPNELGLVPKLKALQVSENPLVYPPRKIIVEGTKMIKNFLKSQYELEHIQEIEADTVEDKDSVKSLESDNEKKKQKTAPKRRKGISASELRDKLRRKLSDPMELQPALNVRQIQDPSQLPTLKEEPIKIVHNVKKEGSRISLKSYFHRVGEDQSGKFDQVVREGWLNQLRILLNDQERIIQQERNLRALSDWRFKNKQQAPKVFSEDADNHLVPTAPYAINKDFLKMPTREQLAAQLNESLKDKRPSRSEIEQNSHNSNVEMLINDLIEQLKEIESAQRTGSREKQSPRSDIQATENQIKTIMDIQKKLVQLKGGSYPGI</sequence>
<comment type="caution">
    <text evidence="4">The sequence shown here is derived from an EMBL/GenBank/DDBJ whole genome shotgun (WGS) entry which is preliminary data.</text>
</comment>
<keyword evidence="1" id="KW-0433">Leucine-rich repeat</keyword>
<keyword evidence="5" id="KW-1185">Reference proteome</keyword>
<dbReference type="OrthoDB" id="40118at2759"/>
<evidence type="ECO:0000256" key="2">
    <source>
        <dbReference type="ARBA" id="ARBA00022737"/>
    </source>
</evidence>
<dbReference type="InterPro" id="IPR032675">
    <property type="entry name" value="LRR_dom_sf"/>
</dbReference>
<proteinExistence type="predicted"/>
<protein>
    <recommendedName>
        <fullName evidence="6">Leucine-rich repeat-containing protein 27</fullName>
    </recommendedName>
</protein>
<evidence type="ECO:0000313" key="5">
    <source>
        <dbReference type="Proteomes" id="UP001152888"/>
    </source>
</evidence>
<evidence type="ECO:0000256" key="3">
    <source>
        <dbReference type="SAM" id="MobiDB-lite"/>
    </source>
</evidence>
<dbReference type="InterPro" id="IPR003591">
    <property type="entry name" value="Leu-rich_rpt_typical-subtyp"/>
</dbReference>
<evidence type="ECO:0008006" key="6">
    <source>
        <dbReference type="Google" id="ProtNLM"/>
    </source>
</evidence>
<dbReference type="Proteomes" id="UP001152888">
    <property type="component" value="Unassembled WGS sequence"/>
</dbReference>
<gene>
    <name evidence="4" type="ORF">ACAOBT_LOCUS19696</name>
</gene>
<feature type="region of interest" description="Disordered" evidence="3">
    <location>
        <begin position="363"/>
        <end position="383"/>
    </location>
</feature>
<evidence type="ECO:0000313" key="4">
    <source>
        <dbReference type="EMBL" id="CAH1990494.1"/>
    </source>
</evidence>
<dbReference type="SMART" id="SM00369">
    <property type="entry name" value="LRR_TYP"/>
    <property type="match status" value="3"/>
</dbReference>
<evidence type="ECO:0000256" key="1">
    <source>
        <dbReference type="ARBA" id="ARBA00022614"/>
    </source>
</evidence>
<dbReference type="AlphaFoldDB" id="A0A9P0LE09"/>
<dbReference type="PANTHER" id="PTHR48051">
    <property type="match status" value="1"/>
</dbReference>
<dbReference type="InterPro" id="IPR001611">
    <property type="entry name" value="Leu-rich_rpt"/>
</dbReference>
<dbReference type="Pfam" id="PF13855">
    <property type="entry name" value="LRR_8"/>
    <property type="match status" value="1"/>
</dbReference>
<dbReference type="InterPro" id="IPR050216">
    <property type="entry name" value="LRR_domain-containing"/>
</dbReference>